<dbReference type="PANTHER" id="PTHR13447:SF2">
    <property type="entry name" value="SMALL RIBOSOMAL SUBUNIT PROTEIN BS1M"/>
    <property type="match status" value="1"/>
</dbReference>
<dbReference type="Ensembl" id="ENSSFOT00015007258.2">
    <property type="protein sequence ID" value="ENSSFOP00015007149.2"/>
    <property type="gene ID" value="ENSSFOG00015004723.2"/>
</dbReference>
<dbReference type="GeneTree" id="ENSGT00390000001057"/>
<reference evidence="1 2" key="1">
    <citation type="submission" date="2019-04" db="EMBL/GenBank/DDBJ databases">
        <authorList>
            <consortium name="Wellcome Sanger Institute Data Sharing"/>
        </authorList>
    </citation>
    <scope>NUCLEOTIDE SEQUENCE [LARGE SCALE GENOMIC DNA]</scope>
</reference>
<organism evidence="1 2">
    <name type="scientific">Scleropages formosus</name>
    <name type="common">Asian bonytongue</name>
    <name type="synonym">Osteoglossum formosum</name>
    <dbReference type="NCBI Taxonomy" id="113540"/>
    <lineage>
        <taxon>Eukaryota</taxon>
        <taxon>Metazoa</taxon>
        <taxon>Chordata</taxon>
        <taxon>Craniata</taxon>
        <taxon>Vertebrata</taxon>
        <taxon>Euteleostomi</taxon>
        <taxon>Actinopterygii</taxon>
        <taxon>Neopterygii</taxon>
        <taxon>Teleostei</taxon>
        <taxon>Osteoglossocephala</taxon>
        <taxon>Osteoglossomorpha</taxon>
        <taxon>Osteoglossiformes</taxon>
        <taxon>Osteoglossidae</taxon>
        <taxon>Scleropages</taxon>
    </lineage>
</organism>
<sequence length="176" mass="19926">SRGSRRYNVPLCSRSSRPHRRPLVFTYRSAGATAEKPKSGFAAAFELHSDLQQHGRRRQIPDVRVVRSFASLLRHSPLVQMGPAKDKVVVGKIFHIVQDDLYIDFGAKFHCVCKRPAVDGDRYQRGVRVRLRLLDVELTARFLGSNTDTTLLEADAVLLGLMDSREATPKEKERDQ</sequence>
<dbReference type="OrthoDB" id="6020229at2759"/>
<accession>A0A8C9R5E9</accession>
<keyword evidence="2" id="KW-1185">Reference proteome</keyword>
<name>A0A8C9R5E9_SCLFO</name>
<dbReference type="GO" id="GO:0005763">
    <property type="term" value="C:mitochondrial small ribosomal subunit"/>
    <property type="evidence" value="ECO:0007669"/>
    <property type="project" value="TreeGrafter"/>
</dbReference>
<dbReference type="PANTHER" id="PTHR13447">
    <property type="entry name" value="MITOCHONDRIAL 28S RIBOSOMAL PROTEIN S28"/>
    <property type="match status" value="1"/>
</dbReference>
<reference evidence="1" key="3">
    <citation type="submission" date="2025-09" db="UniProtKB">
        <authorList>
            <consortium name="Ensembl"/>
        </authorList>
    </citation>
    <scope>IDENTIFICATION</scope>
</reference>
<gene>
    <name evidence="1" type="primary">MRPS28</name>
</gene>
<proteinExistence type="predicted"/>
<dbReference type="Pfam" id="PF10246">
    <property type="entry name" value="MRP-S35"/>
    <property type="match status" value="1"/>
</dbReference>
<evidence type="ECO:0000313" key="2">
    <source>
        <dbReference type="Proteomes" id="UP000694397"/>
    </source>
</evidence>
<evidence type="ECO:0000313" key="1">
    <source>
        <dbReference type="Ensembl" id="ENSSFOP00015007149.2"/>
    </source>
</evidence>
<dbReference type="InterPro" id="IPR019375">
    <property type="entry name" value="Ribosomal_bS1m"/>
</dbReference>
<dbReference type="AlphaFoldDB" id="A0A8C9R5E9"/>
<protein>
    <submittedName>
        <fullName evidence="1">Mitochondrial ribosomal protein S28</fullName>
    </submittedName>
</protein>
<dbReference type="Proteomes" id="UP000694397">
    <property type="component" value="Chromosome 4"/>
</dbReference>
<reference evidence="1" key="2">
    <citation type="submission" date="2025-08" db="UniProtKB">
        <authorList>
            <consortium name="Ensembl"/>
        </authorList>
    </citation>
    <scope>IDENTIFICATION</scope>
</reference>